<organism evidence="8 9">
    <name type="scientific">Candidatus Propionivibrio aalborgensis</name>
    <dbReference type="NCBI Taxonomy" id="1860101"/>
    <lineage>
        <taxon>Bacteria</taxon>
        <taxon>Pseudomonadati</taxon>
        <taxon>Pseudomonadota</taxon>
        <taxon>Betaproteobacteria</taxon>
        <taxon>Rhodocyclales</taxon>
        <taxon>Rhodocyclaceae</taxon>
        <taxon>Propionivibrio</taxon>
    </lineage>
</organism>
<keyword evidence="9" id="KW-1185">Reference proteome</keyword>
<keyword evidence="4 6" id="KW-0067">ATP-binding</keyword>
<keyword evidence="3 6" id="KW-0547">Nucleotide-binding</keyword>
<evidence type="ECO:0000256" key="3">
    <source>
        <dbReference type="ARBA" id="ARBA00022741"/>
    </source>
</evidence>
<feature type="binding site" evidence="6">
    <location>
        <begin position="277"/>
        <end position="284"/>
    </location>
    <ligand>
        <name>ATP</name>
        <dbReference type="ChEBI" id="CHEBI:30616"/>
    </ligand>
</feature>
<proteinExistence type="inferred from homology"/>
<comment type="subcellular location">
    <subcellularLocation>
        <location evidence="1">Endomembrane system</location>
    </subcellularLocation>
</comment>
<dbReference type="RefSeq" id="WP_186410297.1">
    <property type="nucleotide sequence ID" value="NZ_FLQY01000077.1"/>
</dbReference>
<comment type="similarity">
    <text evidence="2">Belongs to the FtsK/SpoIIIE/SftA family.</text>
</comment>
<evidence type="ECO:0000259" key="7">
    <source>
        <dbReference type="PROSITE" id="PS50901"/>
    </source>
</evidence>
<feature type="domain" description="FtsK" evidence="7">
    <location>
        <begin position="260"/>
        <end position="442"/>
    </location>
</feature>
<dbReference type="Gene3D" id="3.30.980.40">
    <property type="match status" value="1"/>
</dbReference>
<dbReference type="PROSITE" id="PS50901">
    <property type="entry name" value="FTSK"/>
    <property type="match status" value="1"/>
</dbReference>
<evidence type="ECO:0000313" key="8">
    <source>
        <dbReference type="EMBL" id="SBT05837.1"/>
    </source>
</evidence>
<keyword evidence="5" id="KW-0238">DNA-binding</keyword>
<dbReference type="InterPro" id="IPR002543">
    <property type="entry name" value="FtsK_dom"/>
</dbReference>
<dbReference type="InterPro" id="IPR050206">
    <property type="entry name" value="FtsK/SpoIIIE/SftA"/>
</dbReference>
<dbReference type="Proteomes" id="UP000199600">
    <property type="component" value="Unassembled WGS sequence"/>
</dbReference>
<evidence type="ECO:0000256" key="2">
    <source>
        <dbReference type="ARBA" id="ARBA00006474"/>
    </source>
</evidence>
<dbReference type="Pfam" id="PF01580">
    <property type="entry name" value="FtsK_SpoIIIE"/>
    <property type="match status" value="2"/>
</dbReference>
<dbReference type="InterPro" id="IPR027417">
    <property type="entry name" value="P-loop_NTPase"/>
</dbReference>
<accession>A0A1A8XN37</accession>
<dbReference type="CDD" id="cd01127">
    <property type="entry name" value="TrwB_TraG_TraD_VirD4"/>
    <property type="match status" value="1"/>
</dbReference>
<evidence type="ECO:0000256" key="5">
    <source>
        <dbReference type="ARBA" id="ARBA00023125"/>
    </source>
</evidence>
<dbReference type="Pfam" id="PF17854">
    <property type="entry name" value="FtsK_alpha"/>
    <property type="match status" value="1"/>
</dbReference>
<evidence type="ECO:0000313" key="9">
    <source>
        <dbReference type="Proteomes" id="UP000199600"/>
    </source>
</evidence>
<dbReference type="Pfam" id="PF08870">
    <property type="entry name" value="DndE"/>
    <property type="match status" value="1"/>
</dbReference>
<evidence type="ECO:0000256" key="6">
    <source>
        <dbReference type="PROSITE-ProRule" id="PRU00289"/>
    </source>
</evidence>
<dbReference type="AlphaFoldDB" id="A0A1A8XN37"/>
<sequence>MAKVYTSRSDEDTISLVLRKGFLAQGHKWTVLRMSLALSLKLPSSPAEDFDDLEGGRDGEYTLEVLTGRSQKEPEGFVDAFRALLSVYHQQDLFGDENEAIFTRLLQRHIRRGLREIQTSWRESHDFHEFLYQEFFSAHGKTHEPGNLDSAKGLAQAFEEFGLTAEIAESREGPRVTRHTVRLADAEDYGRLERKLDDLAFTLGLKDAGVFLAPAGEPKTVWLDVPRPPQEWKNVGTELFGSWAAPTAGLPLLLGVDIEGEPVTRDLVDAPHVLVAGTTGSGKSVCLHALLLSLLTTRSPAVLRLLLIDPKRVEFTPYQSSPRLLAPVVTDGVEATRSLKGLLKEMEAREKLLASRGAREWRDLGESAPPRIVVVVEELADLIAQAPDAEDPLVRLAQKARAAGIHLVLATQRPDAATFSGLLRANIPSRIALTVQKATDSRIVLDEGGAEKLLGKGDMLVKWLGDKVVRAHGFNIRPDDVTSFLRRLHKEG</sequence>
<dbReference type="InterPro" id="IPR041027">
    <property type="entry name" value="FtsK_alpha"/>
</dbReference>
<dbReference type="Gene3D" id="3.40.50.300">
    <property type="entry name" value="P-loop containing nucleotide triphosphate hydrolases"/>
    <property type="match status" value="1"/>
</dbReference>
<name>A0A1A8XN37_9RHOO</name>
<evidence type="ECO:0000256" key="4">
    <source>
        <dbReference type="ARBA" id="ARBA00022840"/>
    </source>
</evidence>
<dbReference type="GO" id="GO:0005524">
    <property type="term" value="F:ATP binding"/>
    <property type="evidence" value="ECO:0007669"/>
    <property type="project" value="UniProtKB-UniRule"/>
</dbReference>
<dbReference type="PANTHER" id="PTHR22683:SF41">
    <property type="entry name" value="DNA TRANSLOCASE FTSK"/>
    <property type="match status" value="1"/>
</dbReference>
<dbReference type="GO" id="GO:0003677">
    <property type="term" value="F:DNA binding"/>
    <property type="evidence" value="ECO:0007669"/>
    <property type="project" value="UniProtKB-KW"/>
</dbReference>
<dbReference type="InterPro" id="IPR014969">
    <property type="entry name" value="DNA_S_DndE"/>
</dbReference>
<evidence type="ECO:0000256" key="1">
    <source>
        <dbReference type="ARBA" id="ARBA00004308"/>
    </source>
</evidence>
<dbReference type="SUPFAM" id="SSF52540">
    <property type="entry name" value="P-loop containing nucleoside triphosphate hydrolases"/>
    <property type="match status" value="1"/>
</dbReference>
<reference evidence="8 9" key="1">
    <citation type="submission" date="2016-06" db="EMBL/GenBank/DDBJ databases">
        <authorList>
            <person name="Kjaerup R.B."/>
            <person name="Dalgaard T.S."/>
            <person name="Juul-Madsen H.R."/>
        </authorList>
    </citation>
    <scope>NUCLEOTIDE SEQUENCE [LARGE SCALE GENOMIC DNA]</scope>
    <source>
        <strain evidence="8">2</strain>
    </source>
</reference>
<dbReference type="EMBL" id="FLQY01000077">
    <property type="protein sequence ID" value="SBT05837.1"/>
    <property type="molecule type" value="Genomic_DNA"/>
</dbReference>
<dbReference type="PANTHER" id="PTHR22683">
    <property type="entry name" value="SPORULATION PROTEIN RELATED"/>
    <property type="match status" value="1"/>
</dbReference>
<gene>
    <name evidence="8" type="ORF">PROAA_1680018</name>
</gene>
<protein>
    <recommendedName>
        <fullName evidence="7">FtsK domain-containing protein</fullName>
    </recommendedName>
</protein>